<sequence length="141" mass="14900">MRVTLALIITAVVALGAAWLLWPAPSESVTDTTPGAPIVAVSLPSSFTDQEQMGQTAFAANCAACHGENGSGRTEMGPPLIHKIYEPSHHADISFERAVEYGVQSHHWTFGNMATVDGLTKADIGGIIAYVRAVQRANGIN</sequence>
<feature type="domain" description="Cytochrome c" evidence="5">
    <location>
        <begin position="49"/>
        <end position="135"/>
    </location>
</feature>
<dbReference type="EMBL" id="FOEP01000002">
    <property type="protein sequence ID" value="SEP87276.1"/>
    <property type="molecule type" value="Genomic_DNA"/>
</dbReference>
<dbReference type="PROSITE" id="PS51007">
    <property type="entry name" value="CYTC"/>
    <property type="match status" value="1"/>
</dbReference>
<dbReference type="AlphaFoldDB" id="A0A1H9BE54"/>
<keyword evidence="7" id="KW-1185">Reference proteome</keyword>
<evidence type="ECO:0000256" key="2">
    <source>
        <dbReference type="ARBA" id="ARBA00022723"/>
    </source>
</evidence>
<dbReference type="GO" id="GO:0009055">
    <property type="term" value="F:electron transfer activity"/>
    <property type="evidence" value="ECO:0007669"/>
    <property type="project" value="InterPro"/>
</dbReference>
<dbReference type="PANTHER" id="PTHR35008">
    <property type="entry name" value="BLL4482 PROTEIN-RELATED"/>
    <property type="match status" value="1"/>
</dbReference>
<dbReference type="InterPro" id="IPR036909">
    <property type="entry name" value="Cyt_c-like_dom_sf"/>
</dbReference>
<keyword evidence="2 4" id="KW-0479">Metal-binding</keyword>
<evidence type="ECO:0000313" key="6">
    <source>
        <dbReference type="EMBL" id="SEP87276.1"/>
    </source>
</evidence>
<dbReference type="InterPro" id="IPR051459">
    <property type="entry name" value="Cytochrome_c-type_DH"/>
</dbReference>
<keyword evidence="3 4" id="KW-0408">Iron</keyword>
<proteinExistence type="predicted"/>
<evidence type="ECO:0000256" key="4">
    <source>
        <dbReference type="PROSITE-ProRule" id="PRU00433"/>
    </source>
</evidence>
<keyword evidence="1 4" id="KW-0349">Heme</keyword>
<dbReference type="Gene3D" id="1.10.760.10">
    <property type="entry name" value="Cytochrome c-like domain"/>
    <property type="match status" value="1"/>
</dbReference>
<reference evidence="6 7" key="1">
    <citation type="submission" date="2016-10" db="EMBL/GenBank/DDBJ databases">
        <authorList>
            <person name="de Groot N.N."/>
        </authorList>
    </citation>
    <scope>NUCLEOTIDE SEQUENCE [LARGE SCALE GENOMIC DNA]</scope>
    <source>
        <strain evidence="6 7">DSM 22007</strain>
    </source>
</reference>
<accession>A0A1H9BE54</accession>
<evidence type="ECO:0000256" key="1">
    <source>
        <dbReference type="ARBA" id="ARBA00022617"/>
    </source>
</evidence>
<dbReference type="PANTHER" id="PTHR35008:SF8">
    <property type="entry name" value="ALCOHOL DEHYDROGENASE CYTOCHROME C SUBUNIT"/>
    <property type="match status" value="1"/>
</dbReference>
<dbReference type="InterPro" id="IPR009056">
    <property type="entry name" value="Cyt_c-like_dom"/>
</dbReference>
<dbReference type="OrthoDB" id="7854060at2"/>
<dbReference type="GO" id="GO:0046872">
    <property type="term" value="F:metal ion binding"/>
    <property type="evidence" value="ECO:0007669"/>
    <property type="project" value="UniProtKB-KW"/>
</dbReference>
<dbReference type="SUPFAM" id="SSF46626">
    <property type="entry name" value="Cytochrome c"/>
    <property type="match status" value="1"/>
</dbReference>
<gene>
    <name evidence="6" type="ORF">SAMN04488092_102479</name>
</gene>
<protein>
    <submittedName>
        <fullName evidence="6">Cytochrome c</fullName>
    </submittedName>
</protein>
<evidence type="ECO:0000313" key="7">
    <source>
        <dbReference type="Proteomes" id="UP000198634"/>
    </source>
</evidence>
<dbReference type="RefSeq" id="WP_090268677.1">
    <property type="nucleotide sequence ID" value="NZ_FOEP01000002.1"/>
</dbReference>
<organism evidence="6 7">
    <name type="scientific">Thalassovita taeanensis</name>
    <dbReference type="NCBI Taxonomy" id="657014"/>
    <lineage>
        <taxon>Bacteria</taxon>
        <taxon>Pseudomonadati</taxon>
        <taxon>Pseudomonadota</taxon>
        <taxon>Alphaproteobacteria</taxon>
        <taxon>Rhodobacterales</taxon>
        <taxon>Roseobacteraceae</taxon>
        <taxon>Thalassovita</taxon>
    </lineage>
</organism>
<dbReference type="Pfam" id="PF00034">
    <property type="entry name" value="Cytochrom_C"/>
    <property type="match status" value="1"/>
</dbReference>
<dbReference type="STRING" id="657014.SAMN04488092_102479"/>
<dbReference type="GO" id="GO:0020037">
    <property type="term" value="F:heme binding"/>
    <property type="evidence" value="ECO:0007669"/>
    <property type="project" value="InterPro"/>
</dbReference>
<evidence type="ECO:0000259" key="5">
    <source>
        <dbReference type="PROSITE" id="PS51007"/>
    </source>
</evidence>
<dbReference type="Proteomes" id="UP000198634">
    <property type="component" value="Unassembled WGS sequence"/>
</dbReference>
<evidence type="ECO:0000256" key="3">
    <source>
        <dbReference type="ARBA" id="ARBA00023004"/>
    </source>
</evidence>
<name>A0A1H9BE54_9RHOB</name>